<dbReference type="EMBL" id="JACASE010000001">
    <property type="protein sequence ID" value="KAF6506266.1"/>
    <property type="molecule type" value="Genomic_DNA"/>
</dbReference>
<comment type="caution">
    <text evidence="2">The sequence shown here is derived from an EMBL/GenBank/DDBJ whole genome shotgun (WGS) entry which is preliminary data.</text>
</comment>
<feature type="region of interest" description="Disordered" evidence="1">
    <location>
        <begin position="95"/>
        <end position="226"/>
    </location>
</feature>
<protein>
    <submittedName>
        <fullName evidence="2">Uncharacterized protein</fullName>
    </submittedName>
</protein>
<evidence type="ECO:0000313" key="2">
    <source>
        <dbReference type="EMBL" id="KAF6506266.1"/>
    </source>
</evidence>
<dbReference type="Proteomes" id="UP000593571">
    <property type="component" value="Unassembled WGS sequence"/>
</dbReference>
<feature type="region of interest" description="Disordered" evidence="1">
    <location>
        <begin position="1"/>
        <end position="65"/>
    </location>
</feature>
<dbReference type="AlphaFoldDB" id="A0A7J8KBL4"/>
<reference evidence="2 3" key="1">
    <citation type="journal article" date="2020" name="Nature">
        <title>Six reference-quality genomes reveal evolution of bat adaptations.</title>
        <authorList>
            <person name="Jebb D."/>
            <person name="Huang Z."/>
            <person name="Pippel M."/>
            <person name="Hughes G.M."/>
            <person name="Lavrichenko K."/>
            <person name="Devanna P."/>
            <person name="Winkler S."/>
            <person name="Jermiin L.S."/>
            <person name="Skirmuntt E.C."/>
            <person name="Katzourakis A."/>
            <person name="Burkitt-Gray L."/>
            <person name="Ray D.A."/>
            <person name="Sullivan K.A.M."/>
            <person name="Roscito J.G."/>
            <person name="Kirilenko B.M."/>
            <person name="Davalos L.M."/>
            <person name="Corthals A.P."/>
            <person name="Power M.L."/>
            <person name="Jones G."/>
            <person name="Ransome R.D."/>
            <person name="Dechmann D.K.N."/>
            <person name="Locatelli A.G."/>
            <person name="Puechmaille S.J."/>
            <person name="Fedrigo O."/>
            <person name="Jarvis E.D."/>
            <person name="Hiller M."/>
            <person name="Vernes S.C."/>
            <person name="Myers E.W."/>
            <person name="Teeling E.C."/>
        </authorList>
    </citation>
    <scope>NUCLEOTIDE SEQUENCE [LARGE SCALE GENOMIC DNA]</scope>
    <source>
        <strain evidence="2">MRouAeg1</strain>
        <tissue evidence="2">Muscle</tissue>
    </source>
</reference>
<evidence type="ECO:0000313" key="3">
    <source>
        <dbReference type="Proteomes" id="UP000593571"/>
    </source>
</evidence>
<sequence>MGRCSPPRKLLGTNRNRAAPGGTAQAPDGTPGAQTQTLWAPQGPGLHPDLHPEGPNGFVALGARDSRVQLHGPQVLGRTPCAAWPEPEGWRHRQLRVRRPLPGAPAAGASSWKRFRPSVPDSPPPGSRPPRSGDAADTQRPGPEDLSRARPPNTSRGAQHTAPPSRVWKTKPQTRTDVTAAGTRCLRSTRPERLWPRVTEPLRTPPPPTSLPPPQLSQGCTRKAMF</sequence>
<keyword evidence="3" id="KW-1185">Reference proteome</keyword>
<evidence type="ECO:0000256" key="1">
    <source>
        <dbReference type="SAM" id="MobiDB-lite"/>
    </source>
</evidence>
<gene>
    <name evidence="2" type="ORF">HJG63_008052</name>
</gene>
<name>A0A7J8KBL4_ROUAE</name>
<feature type="compositionally biased region" description="Pro residues" evidence="1">
    <location>
        <begin position="203"/>
        <end position="215"/>
    </location>
</feature>
<organism evidence="2 3">
    <name type="scientific">Rousettus aegyptiacus</name>
    <name type="common">Egyptian fruit bat</name>
    <name type="synonym">Pteropus aegyptiacus</name>
    <dbReference type="NCBI Taxonomy" id="9407"/>
    <lineage>
        <taxon>Eukaryota</taxon>
        <taxon>Metazoa</taxon>
        <taxon>Chordata</taxon>
        <taxon>Craniata</taxon>
        <taxon>Vertebrata</taxon>
        <taxon>Euteleostomi</taxon>
        <taxon>Mammalia</taxon>
        <taxon>Eutheria</taxon>
        <taxon>Laurasiatheria</taxon>
        <taxon>Chiroptera</taxon>
        <taxon>Yinpterochiroptera</taxon>
        <taxon>Pteropodoidea</taxon>
        <taxon>Pteropodidae</taxon>
        <taxon>Rousettinae</taxon>
        <taxon>Rousettus</taxon>
    </lineage>
</organism>
<accession>A0A7J8KBL4</accession>
<proteinExistence type="predicted"/>